<evidence type="ECO:0000256" key="1">
    <source>
        <dbReference type="SAM" id="SignalP"/>
    </source>
</evidence>
<dbReference type="KEGG" id="haz:A9404_00585"/>
<feature type="signal peptide" evidence="1">
    <location>
        <begin position="1"/>
        <end position="31"/>
    </location>
</feature>
<dbReference type="Gene3D" id="3.30.450.150">
    <property type="entry name" value="Haem-degrading domain"/>
    <property type="match status" value="1"/>
</dbReference>
<dbReference type="STRING" id="1860122.A9404_00585"/>
<accession>A0A191ZDY3</accession>
<dbReference type="PANTHER" id="PTHR34309">
    <property type="entry name" value="SLR1406 PROTEIN"/>
    <property type="match status" value="1"/>
</dbReference>
<gene>
    <name evidence="2" type="ORF">A9404_00585</name>
</gene>
<keyword evidence="3" id="KW-1185">Reference proteome</keyword>
<evidence type="ECO:0008006" key="4">
    <source>
        <dbReference type="Google" id="ProtNLM"/>
    </source>
</evidence>
<dbReference type="Proteomes" id="UP000078596">
    <property type="component" value="Chromosome"/>
</dbReference>
<dbReference type="PANTHER" id="PTHR34309:SF10">
    <property type="entry name" value="SLR1406 PROTEIN"/>
    <property type="match status" value="1"/>
</dbReference>
<reference evidence="2 3" key="1">
    <citation type="submission" date="2016-06" db="EMBL/GenBank/DDBJ databases">
        <title>Insight into the functional genes involving in sulfur oxidation in Pearl River water.</title>
        <authorList>
            <person name="Luo J."/>
            <person name="Tan X."/>
            <person name="Lin W."/>
        </authorList>
    </citation>
    <scope>NUCLEOTIDE SEQUENCE [LARGE SCALE GENOMIC DNA]</scope>
    <source>
        <strain evidence="2 3">LS2</strain>
    </source>
</reference>
<evidence type="ECO:0000313" key="3">
    <source>
        <dbReference type="Proteomes" id="UP000078596"/>
    </source>
</evidence>
<organism evidence="2 3">
    <name type="scientific">Halothiobacillus diazotrophicus</name>
    <dbReference type="NCBI Taxonomy" id="1860122"/>
    <lineage>
        <taxon>Bacteria</taxon>
        <taxon>Pseudomonadati</taxon>
        <taxon>Pseudomonadota</taxon>
        <taxon>Gammaproteobacteria</taxon>
        <taxon>Chromatiales</taxon>
        <taxon>Halothiobacillaceae</taxon>
        <taxon>Halothiobacillus</taxon>
    </lineage>
</organism>
<dbReference type="EMBL" id="CP016027">
    <property type="protein sequence ID" value="ANJ66075.1"/>
    <property type="molecule type" value="Genomic_DNA"/>
</dbReference>
<feature type="chain" id="PRO_5008250312" description="Heme-binding protein" evidence="1">
    <location>
        <begin position="32"/>
        <end position="173"/>
    </location>
</feature>
<dbReference type="SUPFAM" id="SSF143744">
    <property type="entry name" value="GlcG-like"/>
    <property type="match status" value="1"/>
</dbReference>
<proteinExistence type="predicted"/>
<dbReference type="RefSeq" id="WP_066097712.1">
    <property type="nucleotide sequence ID" value="NZ_CP016027.1"/>
</dbReference>
<dbReference type="AlphaFoldDB" id="A0A191ZDY3"/>
<dbReference type="InterPro" id="IPR052517">
    <property type="entry name" value="GlcG_carb_metab_protein"/>
</dbReference>
<sequence length="173" mass="17972">MTGGRNGFGRWLAAGMVMFAFSAFVSPGAAASDVVTVKRLAMPLAAKIAEKAVMTCQAQGYAVTAVVVDRNGDPQVMMRGTQANRFTIQIATDKARAVILSGVDSSVFRHNREDIRMEMDHVDGVLMLDGGVRIDSVGTLVGALGVSGAPGGEKDEACAKAAVAAFVGQLDLP</sequence>
<protein>
    <recommendedName>
        <fullName evidence="4">Heme-binding protein</fullName>
    </recommendedName>
</protein>
<dbReference type="InterPro" id="IPR005624">
    <property type="entry name" value="PduO/GlcC-like"/>
</dbReference>
<dbReference type="InterPro" id="IPR038084">
    <property type="entry name" value="PduO/GlcC-like_sf"/>
</dbReference>
<name>A0A191ZDY3_9GAMM</name>
<dbReference type="Pfam" id="PF03928">
    <property type="entry name" value="HbpS-like"/>
    <property type="match status" value="1"/>
</dbReference>
<evidence type="ECO:0000313" key="2">
    <source>
        <dbReference type="EMBL" id="ANJ66075.1"/>
    </source>
</evidence>
<keyword evidence="1" id="KW-0732">Signal</keyword>